<gene>
    <name evidence="2" type="ORF">ACFPTO_08940</name>
</gene>
<name>A0ABW0J778_9BURK</name>
<dbReference type="EMBL" id="JBHSMP010000011">
    <property type="protein sequence ID" value="MFC5428922.1"/>
    <property type="molecule type" value="Genomic_DNA"/>
</dbReference>
<dbReference type="Proteomes" id="UP001596103">
    <property type="component" value="Unassembled WGS sequence"/>
</dbReference>
<accession>A0ABW0J778</accession>
<comment type="caution">
    <text evidence="2">The sequence shown here is derived from an EMBL/GenBank/DDBJ whole genome shotgun (WGS) entry which is preliminary data.</text>
</comment>
<protein>
    <submittedName>
        <fullName evidence="2">Uncharacterized protein</fullName>
    </submittedName>
</protein>
<feature type="compositionally biased region" description="Basic residues" evidence="1">
    <location>
        <begin position="63"/>
        <end position="73"/>
    </location>
</feature>
<sequence>MVAVSRNFHAAANGIRSSALAQHLDTCHIANSTAIAGERYIEIWNPPEARMPGVHSPAPGKMCHAHHGPKRKLASVDHPVTRRVVEPASRAPAPRARATPRSTAPGHHLTPFIEPQIGPDGNVVQVSYGASAHRQSDVRH</sequence>
<dbReference type="RefSeq" id="WP_377710920.1">
    <property type="nucleotide sequence ID" value="NZ_JBHSMP010000011.1"/>
</dbReference>
<feature type="compositionally biased region" description="Low complexity" evidence="1">
    <location>
        <begin position="86"/>
        <end position="105"/>
    </location>
</feature>
<reference evidence="3" key="1">
    <citation type="journal article" date="2019" name="Int. J. Syst. Evol. Microbiol.">
        <title>The Global Catalogue of Microorganisms (GCM) 10K type strain sequencing project: providing services to taxonomists for standard genome sequencing and annotation.</title>
        <authorList>
            <consortium name="The Broad Institute Genomics Platform"/>
            <consortium name="The Broad Institute Genome Sequencing Center for Infectious Disease"/>
            <person name="Wu L."/>
            <person name="Ma J."/>
        </authorList>
    </citation>
    <scope>NUCLEOTIDE SEQUENCE [LARGE SCALE GENOMIC DNA]</scope>
    <source>
        <strain evidence="3">CCUG 56042</strain>
    </source>
</reference>
<proteinExistence type="predicted"/>
<organism evidence="2 3">
    <name type="scientific">Paraburkholderia denitrificans</name>
    <dbReference type="NCBI Taxonomy" id="694025"/>
    <lineage>
        <taxon>Bacteria</taxon>
        <taxon>Pseudomonadati</taxon>
        <taxon>Pseudomonadota</taxon>
        <taxon>Betaproteobacteria</taxon>
        <taxon>Burkholderiales</taxon>
        <taxon>Burkholderiaceae</taxon>
        <taxon>Paraburkholderia</taxon>
    </lineage>
</organism>
<evidence type="ECO:0000256" key="1">
    <source>
        <dbReference type="SAM" id="MobiDB-lite"/>
    </source>
</evidence>
<evidence type="ECO:0000313" key="2">
    <source>
        <dbReference type="EMBL" id="MFC5428922.1"/>
    </source>
</evidence>
<feature type="region of interest" description="Disordered" evidence="1">
    <location>
        <begin position="51"/>
        <end position="107"/>
    </location>
</feature>
<evidence type="ECO:0000313" key="3">
    <source>
        <dbReference type="Proteomes" id="UP001596103"/>
    </source>
</evidence>
<keyword evidence="3" id="KW-1185">Reference proteome</keyword>